<dbReference type="Proteomes" id="UP000006365">
    <property type="component" value="Chromosome"/>
</dbReference>
<dbReference type="InterPro" id="IPR050832">
    <property type="entry name" value="Bact_Acetyltransf"/>
</dbReference>
<dbReference type="CDD" id="cd04301">
    <property type="entry name" value="NAT_SF"/>
    <property type="match status" value="1"/>
</dbReference>
<accession>A0A7U3YMU6</accession>
<dbReference type="EMBL" id="CP002364">
    <property type="protein sequence ID" value="ADW18285.1"/>
    <property type="molecule type" value="Genomic_DNA"/>
</dbReference>
<dbReference type="PANTHER" id="PTHR43877:SF2">
    <property type="entry name" value="AMINOALKYLPHOSPHONATE N-ACETYLTRANSFERASE-RELATED"/>
    <property type="match status" value="1"/>
</dbReference>
<feature type="domain" description="N-acetyltransferase" evidence="3">
    <location>
        <begin position="14"/>
        <end position="164"/>
    </location>
</feature>
<dbReference type="RefSeq" id="WP_015724824.1">
    <property type="nucleotide sequence ID" value="NC_014972.1"/>
</dbReference>
<keyword evidence="2" id="KW-0012">Acyltransferase</keyword>
<evidence type="ECO:0000259" key="3">
    <source>
        <dbReference type="PROSITE" id="PS51186"/>
    </source>
</evidence>
<gene>
    <name evidence="4" type="ordered locus">Despr_2138</name>
</gene>
<organism evidence="4 5">
    <name type="scientific">Desulfobulbus propionicus (strain ATCC 33891 / DSM 2032 / VKM B-1956 / 1pr3)</name>
    <dbReference type="NCBI Taxonomy" id="577650"/>
    <lineage>
        <taxon>Bacteria</taxon>
        <taxon>Pseudomonadati</taxon>
        <taxon>Thermodesulfobacteriota</taxon>
        <taxon>Desulfobulbia</taxon>
        <taxon>Desulfobulbales</taxon>
        <taxon>Desulfobulbaceae</taxon>
        <taxon>Desulfobulbus</taxon>
    </lineage>
</organism>
<reference evidence="4 5" key="1">
    <citation type="journal article" date="2011" name="Stand. Genomic Sci.">
        <title>Complete genome sequence of Desulfobulbus propionicus type strain (1pr3).</title>
        <authorList>
            <person name="Pagani I."/>
            <person name="Lapidus A."/>
            <person name="Nolan M."/>
            <person name="Lucas S."/>
            <person name="Hammon N."/>
            <person name="Deshpande S."/>
            <person name="Cheng J.F."/>
            <person name="Chertkov O."/>
            <person name="Davenport K."/>
            <person name="Tapia R."/>
            <person name="Han C."/>
            <person name="Goodwin L."/>
            <person name="Pitluck S."/>
            <person name="Liolios K."/>
            <person name="Mavromatis K."/>
            <person name="Ivanova N."/>
            <person name="Mikhailova N."/>
            <person name="Pati A."/>
            <person name="Chen A."/>
            <person name="Palaniappan K."/>
            <person name="Land M."/>
            <person name="Hauser L."/>
            <person name="Chang Y.J."/>
            <person name="Jeffries C.D."/>
            <person name="Detter J.C."/>
            <person name="Brambilla E."/>
            <person name="Kannan K.P."/>
            <person name="Djao O.D."/>
            <person name="Rohde M."/>
            <person name="Pukall R."/>
            <person name="Spring S."/>
            <person name="Goker M."/>
            <person name="Sikorski J."/>
            <person name="Woyke T."/>
            <person name="Bristow J."/>
            <person name="Eisen J.A."/>
            <person name="Markowitz V."/>
            <person name="Hugenholtz P."/>
            <person name="Kyrpides N.C."/>
            <person name="Klenk H.P."/>
        </authorList>
    </citation>
    <scope>NUCLEOTIDE SEQUENCE [LARGE SCALE GENOMIC DNA]</scope>
    <source>
        <strain evidence="5">ATCC 33891 / DSM 2032 / 1pr3</strain>
    </source>
</reference>
<name>A0A7U3YMU6_DESPD</name>
<keyword evidence="5" id="KW-1185">Reference proteome</keyword>
<keyword evidence="1" id="KW-0808">Transferase</keyword>
<evidence type="ECO:0000313" key="5">
    <source>
        <dbReference type="Proteomes" id="UP000006365"/>
    </source>
</evidence>
<dbReference type="KEGG" id="dpr:Despr_2138"/>
<dbReference type="InterPro" id="IPR016181">
    <property type="entry name" value="Acyl_CoA_acyltransferase"/>
</dbReference>
<sequence>MMDADNHSVSRNSLVIEPATVADCATILALQRLAFRTEAELYDDWALPPLVQTLEELQREFAASLVLKATLSGQLVGSVRARQEQEIWCIGRLIVHPEVRCQGIGSALMRAIEAQCTSAARFELFTGSRSTDNIRLYRQLGYQMRRRQQAGPKVELVFMDKTVGSQG</sequence>
<dbReference type="Pfam" id="PF00583">
    <property type="entry name" value="Acetyltransf_1"/>
    <property type="match status" value="1"/>
</dbReference>
<dbReference type="InterPro" id="IPR000182">
    <property type="entry name" value="GNAT_dom"/>
</dbReference>
<dbReference type="GO" id="GO:0016747">
    <property type="term" value="F:acyltransferase activity, transferring groups other than amino-acyl groups"/>
    <property type="evidence" value="ECO:0007669"/>
    <property type="project" value="InterPro"/>
</dbReference>
<protein>
    <submittedName>
        <fullName evidence="4">GCN5-related N-acetyltransferase</fullName>
    </submittedName>
</protein>
<evidence type="ECO:0000313" key="4">
    <source>
        <dbReference type="EMBL" id="ADW18285.1"/>
    </source>
</evidence>
<dbReference type="SUPFAM" id="SSF55729">
    <property type="entry name" value="Acyl-CoA N-acyltransferases (Nat)"/>
    <property type="match status" value="1"/>
</dbReference>
<dbReference type="PANTHER" id="PTHR43877">
    <property type="entry name" value="AMINOALKYLPHOSPHONATE N-ACETYLTRANSFERASE-RELATED-RELATED"/>
    <property type="match status" value="1"/>
</dbReference>
<dbReference type="AlphaFoldDB" id="A0A7U3YMU6"/>
<evidence type="ECO:0000256" key="2">
    <source>
        <dbReference type="ARBA" id="ARBA00023315"/>
    </source>
</evidence>
<proteinExistence type="predicted"/>
<evidence type="ECO:0000256" key="1">
    <source>
        <dbReference type="ARBA" id="ARBA00022679"/>
    </source>
</evidence>
<dbReference type="Gene3D" id="3.40.630.30">
    <property type="match status" value="1"/>
</dbReference>
<dbReference type="PROSITE" id="PS51186">
    <property type="entry name" value="GNAT"/>
    <property type="match status" value="1"/>
</dbReference>